<dbReference type="EMBL" id="JPRK01000003">
    <property type="protein sequence ID" value="KIO54435.1"/>
    <property type="molecule type" value="Genomic_DNA"/>
</dbReference>
<sequence length="143" mass="16577">MKQLPNLDAFVKILIDKGFTGYFQTDSAYSGKLKESITKYLEACNNGTERPYKDGIFSLSTYLQWSGDDKDRIECNLLIRQENDVFDIQKMEIIRKDRYGQLLKKSELKNLSTGSIPTLEEAIEQVSVYSQQKLSDRKRGFRM</sequence>
<dbReference type="RefSeq" id="WP_041516097.1">
    <property type="nucleotide sequence ID" value="NZ_JPRK01000003.1"/>
</dbReference>
<gene>
    <name evidence="2" type="ORF">B0A73_09965</name>
    <name evidence="1" type="ORF">IW18_03025</name>
</gene>
<dbReference type="Proteomes" id="UP000032061">
    <property type="component" value="Unassembled WGS sequence"/>
</dbReference>
<evidence type="ECO:0000313" key="4">
    <source>
        <dbReference type="Proteomes" id="UP000198302"/>
    </source>
</evidence>
<keyword evidence="4" id="KW-1185">Reference proteome</keyword>
<reference evidence="2 4" key="2">
    <citation type="submission" date="2016-11" db="EMBL/GenBank/DDBJ databases">
        <title>Whole genomes of Flavobacteriaceae.</title>
        <authorList>
            <person name="Stine C."/>
            <person name="Li C."/>
            <person name="Tadesse D."/>
        </authorList>
    </citation>
    <scope>NUCLEOTIDE SEQUENCE [LARGE SCALE GENOMIC DNA]</scope>
    <source>
        <strain evidence="2 4">ATCC 51468</strain>
    </source>
</reference>
<name>A0A0D0ENA4_9FLAO</name>
<organism evidence="1 3">
    <name type="scientific">Flavobacterium hibernum</name>
    <dbReference type="NCBI Taxonomy" id="37752"/>
    <lineage>
        <taxon>Bacteria</taxon>
        <taxon>Pseudomonadati</taxon>
        <taxon>Bacteroidota</taxon>
        <taxon>Flavobacteriia</taxon>
        <taxon>Flavobacteriales</taxon>
        <taxon>Flavobacteriaceae</taxon>
        <taxon>Flavobacterium</taxon>
    </lineage>
</organism>
<dbReference type="EMBL" id="MUGX01000011">
    <property type="protein sequence ID" value="OXA88093.1"/>
    <property type="molecule type" value="Genomic_DNA"/>
</dbReference>
<comment type="caution">
    <text evidence="1">The sequence shown here is derived from an EMBL/GenBank/DDBJ whole genome shotgun (WGS) entry which is preliminary data.</text>
</comment>
<reference evidence="1 3" key="1">
    <citation type="submission" date="2015-01" db="EMBL/GenBank/DDBJ databases">
        <title>Genome of Flavobacterium hibernum DSM 12611.</title>
        <authorList>
            <person name="Stropko S.J."/>
            <person name="Pipes S.E."/>
            <person name="Newman J.D."/>
        </authorList>
    </citation>
    <scope>NUCLEOTIDE SEQUENCE [LARGE SCALE GENOMIC DNA]</scope>
    <source>
        <strain evidence="1 3">DSM 12611</strain>
    </source>
</reference>
<dbReference type="AlphaFoldDB" id="A0A0D0ENA4"/>
<accession>A0A0D0ENA4</accession>
<protein>
    <submittedName>
        <fullName evidence="1">Uncharacterized protein</fullName>
    </submittedName>
</protein>
<evidence type="ECO:0000313" key="1">
    <source>
        <dbReference type="EMBL" id="KIO54435.1"/>
    </source>
</evidence>
<dbReference type="Proteomes" id="UP000198302">
    <property type="component" value="Unassembled WGS sequence"/>
</dbReference>
<dbReference type="OrthoDB" id="979262at2"/>
<proteinExistence type="predicted"/>
<evidence type="ECO:0000313" key="3">
    <source>
        <dbReference type="Proteomes" id="UP000032061"/>
    </source>
</evidence>
<evidence type="ECO:0000313" key="2">
    <source>
        <dbReference type="EMBL" id="OXA88093.1"/>
    </source>
</evidence>